<evidence type="ECO:0000313" key="2">
    <source>
        <dbReference type="Proteomes" id="UP000766336"/>
    </source>
</evidence>
<gene>
    <name evidence="1" type="ORF">KHU32_02285</name>
</gene>
<dbReference type="RefSeq" id="WP_213668414.1">
    <property type="nucleotide sequence ID" value="NZ_JAHCDA010000001.1"/>
</dbReference>
<accession>A0ABS5Q8H6</accession>
<name>A0ABS5Q8H6_9PROT</name>
<evidence type="ECO:0000313" key="1">
    <source>
        <dbReference type="EMBL" id="MBS7809747.1"/>
    </source>
</evidence>
<organism evidence="1 2">
    <name type="scientific">Roseococcus pinisoli</name>
    <dbReference type="NCBI Taxonomy" id="2835040"/>
    <lineage>
        <taxon>Bacteria</taxon>
        <taxon>Pseudomonadati</taxon>
        <taxon>Pseudomonadota</taxon>
        <taxon>Alphaproteobacteria</taxon>
        <taxon>Acetobacterales</taxon>
        <taxon>Roseomonadaceae</taxon>
        <taxon>Roseococcus</taxon>
    </lineage>
</organism>
<proteinExistence type="predicted"/>
<reference evidence="1 2" key="1">
    <citation type="submission" date="2021-05" db="EMBL/GenBank/DDBJ databases">
        <title>Roseococcus sp. XZZS9, whole genome shotgun sequencing project.</title>
        <authorList>
            <person name="Zhao G."/>
            <person name="Shen L."/>
        </authorList>
    </citation>
    <scope>NUCLEOTIDE SEQUENCE [LARGE SCALE GENOMIC DNA]</scope>
    <source>
        <strain evidence="1 2">XZZS9</strain>
    </source>
</reference>
<dbReference type="EMBL" id="JAHCDA010000001">
    <property type="protein sequence ID" value="MBS7809747.1"/>
    <property type="molecule type" value="Genomic_DNA"/>
</dbReference>
<sequence>MSCPSLTLPADLADLTRYRPGSPPDLSSVALDARVTGVDASCRRGRRDQSVDATISMRFQIDRGPAAPSRAVQLPWFIALLDADNNVINRQSFVLPAQFGVNTTRAAVGSRPVEISFPVNQQRRAQDYRIMVGFQLTEEELAQNRRRGPR</sequence>
<dbReference type="Proteomes" id="UP000766336">
    <property type="component" value="Unassembled WGS sequence"/>
</dbReference>
<protein>
    <submittedName>
        <fullName evidence="1">Uncharacterized protein</fullName>
    </submittedName>
</protein>
<keyword evidence="2" id="KW-1185">Reference proteome</keyword>
<comment type="caution">
    <text evidence="1">The sequence shown here is derived from an EMBL/GenBank/DDBJ whole genome shotgun (WGS) entry which is preliminary data.</text>
</comment>